<dbReference type="EMBL" id="JBANQN010000002">
    <property type="protein sequence ID" value="KAK6797866.1"/>
    <property type="molecule type" value="Genomic_DNA"/>
</dbReference>
<dbReference type="Proteomes" id="UP001371456">
    <property type="component" value="Unassembled WGS sequence"/>
</dbReference>
<keyword evidence="3" id="KW-1185">Reference proteome</keyword>
<name>A0AAN8U6R3_SOLBU</name>
<gene>
    <name evidence="2" type="ORF">RDI58_005568</name>
</gene>
<comment type="caution">
    <text evidence="2">The sequence shown here is derived from an EMBL/GenBank/DDBJ whole genome shotgun (WGS) entry which is preliminary data.</text>
</comment>
<protein>
    <submittedName>
        <fullName evidence="2">Uncharacterized protein</fullName>
    </submittedName>
</protein>
<evidence type="ECO:0000313" key="2">
    <source>
        <dbReference type="EMBL" id="KAK6797866.1"/>
    </source>
</evidence>
<organism evidence="2 3">
    <name type="scientific">Solanum bulbocastanum</name>
    <name type="common">Wild potato</name>
    <dbReference type="NCBI Taxonomy" id="147425"/>
    <lineage>
        <taxon>Eukaryota</taxon>
        <taxon>Viridiplantae</taxon>
        <taxon>Streptophyta</taxon>
        <taxon>Embryophyta</taxon>
        <taxon>Tracheophyta</taxon>
        <taxon>Spermatophyta</taxon>
        <taxon>Magnoliopsida</taxon>
        <taxon>eudicotyledons</taxon>
        <taxon>Gunneridae</taxon>
        <taxon>Pentapetalae</taxon>
        <taxon>asterids</taxon>
        <taxon>lamiids</taxon>
        <taxon>Solanales</taxon>
        <taxon>Solanaceae</taxon>
        <taxon>Solanoideae</taxon>
        <taxon>Solaneae</taxon>
        <taxon>Solanum</taxon>
    </lineage>
</organism>
<proteinExistence type="predicted"/>
<evidence type="ECO:0000313" key="3">
    <source>
        <dbReference type="Proteomes" id="UP001371456"/>
    </source>
</evidence>
<feature type="region of interest" description="Disordered" evidence="1">
    <location>
        <begin position="1"/>
        <end position="30"/>
    </location>
</feature>
<dbReference type="AlphaFoldDB" id="A0AAN8U6R3"/>
<reference evidence="2 3" key="1">
    <citation type="submission" date="2024-02" db="EMBL/GenBank/DDBJ databases">
        <title>de novo genome assembly of Solanum bulbocastanum strain 11H21.</title>
        <authorList>
            <person name="Hosaka A.J."/>
        </authorList>
    </citation>
    <scope>NUCLEOTIDE SEQUENCE [LARGE SCALE GENOMIC DNA]</scope>
    <source>
        <tissue evidence="2">Young leaves</tissue>
    </source>
</reference>
<sequence length="42" mass="4824">MELNNSNIEVLNDTPPPQVENMEPESYPYTFGIPYLNNNPNN</sequence>
<evidence type="ECO:0000256" key="1">
    <source>
        <dbReference type="SAM" id="MobiDB-lite"/>
    </source>
</evidence>
<accession>A0AAN8U6R3</accession>